<dbReference type="Gene3D" id="3.90.1300.10">
    <property type="entry name" value="Amidase signature (AS) domain"/>
    <property type="match status" value="1"/>
</dbReference>
<keyword evidence="3" id="KW-1185">Reference proteome</keyword>
<dbReference type="Proteomes" id="UP000622707">
    <property type="component" value="Unassembled WGS sequence"/>
</dbReference>
<dbReference type="PANTHER" id="PTHR11895:SF176">
    <property type="entry name" value="AMIDASE AMID-RELATED"/>
    <property type="match status" value="1"/>
</dbReference>
<dbReference type="Pfam" id="PF01425">
    <property type="entry name" value="Amidase"/>
    <property type="match status" value="1"/>
</dbReference>
<dbReference type="RefSeq" id="WP_201687810.1">
    <property type="nucleotide sequence ID" value="NZ_JAEQND010000003.1"/>
</dbReference>
<sequence length="452" mass="47976">MNAPAIPGAAVAATREALANIERWNPVINAMITVTADRALQRAAELDAAAAAGEWCGLLHGLVVNLKDNIDLEGVPTTGATVLRRGHRAERNAFITDRLERNGAVIVGKSNLHEWVFGPTSQSRHFGPVRNPWNPGHIPGGSSGGSGASVAADMAAVSIGSDTAGSIRIPASFNGVAGLRPTVGRISGRGSLGVSAAFDTLGPLARRVSDVARVFAVIAGHDPHDPISVDTPVPNFLPTLSDPVRGMRIGVMRSFFFDGLHPDLAPATERAIGVFRDLGVKIVDVDLGDVEKAQEMLAFRMVVADAMEVHRDRVAAHAADYGEDIRMRLRIGEQVTGVQYAEALRWMERFRHRLRAAFGEVDAMLSPTTAIPAPAIEGLDFGEAIRAVPRLTCVYAAAGVPGLALPCGFTADGLPLSMELAGPAFGEPQILRLGHAFQGVTDFHLRRPKLPR</sequence>
<dbReference type="EMBL" id="JAEQND010000003">
    <property type="protein sequence ID" value="MBL0424558.1"/>
    <property type="molecule type" value="Genomic_DNA"/>
</dbReference>
<dbReference type="InterPro" id="IPR023631">
    <property type="entry name" value="Amidase_dom"/>
</dbReference>
<dbReference type="InterPro" id="IPR036928">
    <property type="entry name" value="AS_sf"/>
</dbReference>
<protein>
    <submittedName>
        <fullName evidence="2">Amidase</fullName>
    </submittedName>
</protein>
<dbReference type="InterPro" id="IPR020556">
    <property type="entry name" value="Amidase_CS"/>
</dbReference>
<organism evidence="2 3">
    <name type="scientific">Ramlibacter alkalitolerans</name>
    <dbReference type="NCBI Taxonomy" id="2039631"/>
    <lineage>
        <taxon>Bacteria</taxon>
        <taxon>Pseudomonadati</taxon>
        <taxon>Pseudomonadota</taxon>
        <taxon>Betaproteobacteria</taxon>
        <taxon>Burkholderiales</taxon>
        <taxon>Comamonadaceae</taxon>
        <taxon>Ramlibacter</taxon>
    </lineage>
</organism>
<comment type="caution">
    <text evidence="2">The sequence shown here is derived from an EMBL/GenBank/DDBJ whole genome shotgun (WGS) entry which is preliminary data.</text>
</comment>
<proteinExistence type="predicted"/>
<accession>A0ABS1JK05</accession>
<evidence type="ECO:0000313" key="2">
    <source>
        <dbReference type="EMBL" id="MBL0424558.1"/>
    </source>
</evidence>
<dbReference type="PROSITE" id="PS00571">
    <property type="entry name" value="AMIDASES"/>
    <property type="match status" value="1"/>
</dbReference>
<dbReference type="PANTHER" id="PTHR11895">
    <property type="entry name" value="TRANSAMIDASE"/>
    <property type="match status" value="1"/>
</dbReference>
<evidence type="ECO:0000313" key="3">
    <source>
        <dbReference type="Proteomes" id="UP000622707"/>
    </source>
</evidence>
<reference evidence="2 3" key="1">
    <citation type="journal article" date="2017" name="Int. J. Syst. Evol. Microbiol.">
        <title>Ramlibacter alkalitolerans sp. nov., alkali-tolerant bacterium isolated from soil of ginseng.</title>
        <authorList>
            <person name="Lee D.H."/>
            <person name="Cha C.J."/>
        </authorList>
    </citation>
    <scope>NUCLEOTIDE SEQUENCE [LARGE SCALE GENOMIC DNA]</scope>
    <source>
        <strain evidence="2 3">KACC 19305</strain>
    </source>
</reference>
<name>A0ABS1JK05_9BURK</name>
<gene>
    <name evidence="2" type="ORF">JI746_05490</name>
</gene>
<evidence type="ECO:0000259" key="1">
    <source>
        <dbReference type="Pfam" id="PF01425"/>
    </source>
</evidence>
<dbReference type="SUPFAM" id="SSF75304">
    <property type="entry name" value="Amidase signature (AS) enzymes"/>
    <property type="match status" value="1"/>
</dbReference>
<feature type="domain" description="Amidase" evidence="1">
    <location>
        <begin position="13"/>
        <end position="431"/>
    </location>
</feature>
<dbReference type="InterPro" id="IPR000120">
    <property type="entry name" value="Amidase"/>
</dbReference>